<dbReference type="Proteomes" id="UP000053257">
    <property type="component" value="Unassembled WGS sequence"/>
</dbReference>
<accession>A0A0C3S160</accession>
<organism evidence="1 2">
    <name type="scientific">Phlebiopsis gigantea (strain 11061_1 CR5-6)</name>
    <name type="common">White-rot fungus</name>
    <name type="synonym">Peniophora gigantea</name>
    <dbReference type="NCBI Taxonomy" id="745531"/>
    <lineage>
        <taxon>Eukaryota</taxon>
        <taxon>Fungi</taxon>
        <taxon>Dikarya</taxon>
        <taxon>Basidiomycota</taxon>
        <taxon>Agaricomycotina</taxon>
        <taxon>Agaricomycetes</taxon>
        <taxon>Polyporales</taxon>
        <taxon>Phanerochaetaceae</taxon>
        <taxon>Phlebiopsis</taxon>
    </lineage>
</organism>
<name>A0A0C3S160_PHLG1</name>
<dbReference type="AlphaFoldDB" id="A0A0C3S160"/>
<keyword evidence="2" id="KW-1185">Reference proteome</keyword>
<gene>
    <name evidence="1" type="ORF">PHLGIDRAFT_20361</name>
</gene>
<dbReference type="HOGENOM" id="CLU_2360455_0_0_1"/>
<evidence type="ECO:0000313" key="2">
    <source>
        <dbReference type="Proteomes" id="UP000053257"/>
    </source>
</evidence>
<dbReference type="EMBL" id="KN840645">
    <property type="protein sequence ID" value="KIP02912.1"/>
    <property type="molecule type" value="Genomic_DNA"/>
</dbReference>
<protein>
    <submittedName>
        <fullName evidence="1">Uncharacterized protein</fullName>
    </submittedName>
</protein>
<proteinExistence type="predicted"/>
<sequence>MSVCGTRRLERSSLFSMDAPGFCKRRRGGDLQKDFAANGQVHEMIVLSRSSGTKARNGKKMEQMASPPVSLCSLPVVSWTPPGRPSAPLASIGGGR</sequence>
<reference evidence="1 2" key="1">
    <citation type="journal article" date="2014" name="PLoS Genet.">
        <title>Analysis of the Phlebiopsis gigantea genome, transcriptome and secretome provides insight into its pioneer colonization strategies of wood.</title>
        <authorList>
            <person name="Hori C."/>
            <person name="Ishida T."/>
            <person name="Igarashi K."/>
            <person name="Samejima M."/>
            <person name="Suzuki H."/>
            <person name="Master E."/>
            <person name="Ferreira P."/>
            <person name="Ruiz-Duenas F.J."/>
            <person name="Held B."/>
            <person name="Canessa P."/>
            <person name="Larrondo L.F."/>
            <person name="Schmoll M."/>
            <person name="Druzhinina I.S."/>
            <person name="Kubicek C.P."/>
            <person name="Gaskell J.A."/>
            <person name="Kersten P."/>
            <person name="St John F."/>
            <person name="Glasner J."/>
            <person name="Sabat G."/>
            <person name="Splinter BonDurant S."/>
            <person name="Syed K."/>
            <person name="Yadav J."/>
            <person name="Mgbeahuruike A.C."/>
            <person name="Kovalchuk A."/>
            <person name="Asiegbu F.O."/>
            <person name="Lackner G."/>
            <person name="Hoffmeister D."/>
            <person name="Rencoret J."/>
            <person name="Gutierrez A."/>
            <person name="Sun H."/>
            <person name="Lindquist E."/>
            <person name="Barry K."/>
            <person name="Riley R."/>
            <person name="Grigoriev I.V."/>
            <person name="Henrissat B."/>
            <person name="Kues U."/>
            <person name="Berka R.M."/>
            <person name="Martinez A.T."/>
            <person name="Covert S.F."/>
            <person name="Blanchette R.A."/>
            <person name="Cullen D."/>
        </authorList>
    </citation>
    <scope>NUCLEOTIDE SEQUENCE [LARGE SCALE GENOMIC DNA]</scope>
    <source>
        <strain evidence="1 2">11061_1 CR5-6</strain>
    </source>
</reference>
<evidence type="ECO:0000313" key="1">
    <source>
        <dbReference type="EMBL" id="KIP02912.1"/>
    </source>
</evidence>